<evidence type="ECO:0000256" key="2">
    <source>
        <dbReference type="ARBA" id="ARBA00022737"/>
    </source>
</evidence>
<dbReference type="InterPro" id="IPR003591">
    <property type="entry name" value="Leu-rich_rpt_typical-subtyp"/>
</dbReference>
<name>A0A8S2FYU4_9BILA</name>
<dbReference type="InterPro" id="IPR050216">
    <property type="entry name" value="LRR_domain-containing"/>
</dbReference>
<dbReference type="PANTHER" id="PTHR48051">
    <property type="match status" value="1"/>
</dbReference>
<evidence type="ECO:0000313" key="4">
    <source>
        <dbReference type="EMBL" id="CAF4377473.1"/>
    </source>
</evidence>
<dbReference type="InterPro" id="IPR032675">
    <property type="entry name" value="LRR_dom_sf"/>
</dbReference>
<dbReference type="Gene3D" id="3.80.10.10">
    <property type="entry name" value="Ribonuclease Inhibitor"/>
    <property type="match status" value="1"/>
</dbReference>
<dbReference type="SMART" id="SM00364">
    <property type="entry name" value="LRR_BAC"/>
    <property type="match status" value="4"/>
</dbReference>
<dbReference type="GO" id="GO:0005737">
    <property type="term" value="C:cytoplasm"/>
    <property type="evidence" value="ECO:0007669"/>
    <property type="project" value="TreeGrafter"/>
</dbReference>
<gene>
    <name evidence="3" type="ORF">OVA965_LOCUS40845</name>
    <name evidence="4" type="ORF">TMI583_LOCUS42362</name>
</gene>
<dbReference type="PROSITE" id="PS51450">
    <property type="entry name" value="LRR"/>
    <property type="match status" value="2"/>
</dbReference>
<organism evidence="3 5">
    <name type="scientific">Didymodactylos carnosus</name>
    <dbReference type="NCBI Taxonomy" id="1234261"/>
    <lineage>
        <taxon>Eukaryota</taxon>
        <taxon>Metazoa</taxon>
        <taxon>Spiralia</taxon>
        <taxon>Gnathifera</taxon>
        <taxon>Rotifera</taxon>
        <taxon>Eurotatoria</taxon>
        <taxon>Bdelloidea</taxon>
        <taxon>Philodinida</taxon>
        <taxon>Philodinidae</taxon>
        <taxon>Didymodactylos</taxon>
    </lineage>
</organism>
<proteinExistence type="predicted"/>
<dbReference type="Proteomes" id="UP000677228">
    <property type="component" value="Unassembled WGS sequence"/>
</dbReference>
<dbReference type="EMBL" id="CAJNOK010045443">
    <property type="protein sequence ID" value="CAF1578867.1"/>
    <property type="molecule type" value="Genomic_DNA"/>
</dbReference>
<dbReference type="AlphaFoldDB" id="A0A8S2FYU4"/>
<protein>
    <submittedName>
        <fullName evidence="3">Uncharacterized protein</fullName>
    </submittedName>
</protein>
<dbReference type="Proteomes" id="UP000682733">
    <property type="component" value="Unassembled WGS sequence"/>
</dbReference>
<keyword evidence="2" id="KW-0677">Repeat</keyword>
<dbReference type="Pfam" id="PF13855">
    <property type="entry name" value="LRR_8"/>
    <property type="match status" value="1"/>
</dbReference>
<reference evidence="3" key="1">
    <citation type="submission" date="2021-02" db="EMBL/GenBank/DDBJ databases">
        <authorList>
            <person name="Nowell W R."/>
        </authorList>
    </citation>
    <scope>NUCLEOTIDE SEQUENCE</scope>
</reference>
<dbReference type="SUPFAM" id="SSF52058">
    <property type="entry name" value="L domain-like"/>
    <property type="match status" value="1"/>
</dbReference>
<feature type="non-terminal residue" evidence="3">
    <location>
        <position position="1"/>
    </location>
</feature>
<dbReference type="PANTHER" id="PTHR48051:SF36">
    <property type="entry name" value="CASPASE FAMILY P20 DOMAIN-CONTAINING PROTEIN"/>
    <property type="match status" value="1"/>
</dbReference>
<accession>A0A8S2FYU4</accession>
<comment type="caution">
    <text evidence="3">The sequence shown here is derived from an EMBL/GenBank/DDBJ whole genome shotgun (WGS) entry which is preliminary data.</text>
</comment>
<dbReference type="InterPro" id="IPR001611">
    <property type="entry name" value="Leu-rich_rpt"/>
</dbReference>
<evidence type="ECO:0000256" key="1">
    <source>
        <dbReference type="ARBA" id="ARBA00022614"/>
    </source>
</evidence>
<evidence type="ECO:0000313" key="3">
    <source>
        <dbReference type="EMBL" id="CAF1578867.1"/>
    </source>
</evidence>
<keyword evidence="1" id="KW-0433">Leucine-rich repeat</keyword>
<sequence length="252" mass="29469">TQIKIPKPANRLRLLIEQENNNSGKRLHLKGRDTYPISNDLYELTDLEILDLTPEYKSGMAFTISKVPPEFQCLKNLKILHLDNNNITSLPKEIGELHNLERFTISNNHLRTLPNELRYLNKLQSIHLSNNHIEEFPLSICYLNSLTFLDLCYNILKKLPKSIQHLKRLKTLLLLGNKLQRLPNELCQLSVLETLWIGENHITQLPVDFHLLNNLDWKDHYLSSNYDGNPLIQLPLTVYRKDMTVTEQHPRK</sequence>
<dbReference type="SMART" id="SM00369">
    <property type="entry name" value="LRR_TYP"/>
    <property type="match status" value="5"/>
</dbReference>
<dbReference type="EMBL" id="CAJOBA010068463">
    <property type="protein sequence ID" value="CAF4377473.1"/>
    <property type="molecule type" value="Genomic_DNA"/>
</dbReference>
<dbReference type="Pfam" id="PF00560">
    <property type="entry name" value="LRR_1"/>
    <property type="match status" value="1"/>
</dbReference>
<evidence type="ECO:0000313" key="5">
    <source>
        <dbReference type="Proteomes" id="UP000677228"/>
    </source>
</evidence>